<feature type="binding site" evidence="5">
    <location>
        <position position="95"/>
    </location>
    <ligand>
        <name>AMP</name>
        <dbReference type="ChEBI" id="CHEBI:456215"/>
    </ligand>
</feature>
<comment type="similarity">
    <text evidence="5 6">Belongs to the adenylate kinase family.</text>
</comment>
<name>A0A0S6VYV9_9BACT</name>
<dbReference type="NCBIfam" id="NF001380">
    <property type="entry name" value="PRK00279.1-2"/>
    <property type="match status" value="1"/>
</dbReference>
<dbReference type="GO" id="GO:0005737">
    <property type="term" value="C:cytoplasm"/>
    <property type="evidence" value="ECO:0007669"/>
    <property type="project" value="UniProtKB-SubCell"/>
</dbReference>
<dbReference type="PRINTS" id="PR00094">
    <property type="entry name" value="ADENYLTKNASE"/>
</dbReference>
<dbReference type="InterPro" id="IPR007862">
    <property type="entry name" value="Adenylate_kinase_lid-dom"/>
</dbReference>
<organism evidence="9">
    <name type="scientific">Candidatus Moduliflexus flocculans</name>
    <dbReference type="NCBI Taxonomy" id="1499966"/>
    <lineage>
        <taxon>Bacteria</taxon>
        <taxon>Candidatus Moduliflexota</taxon>
        <taxon>Candidatus Moduliflexia</taxon>
        <taxon>Candidatus Moduliflexales</taxon>
        <taxon>Candidatus Moduliflexaceae</taxon>
    </lineage>
</organism>
<keyword evidence="3 5" id="KW-0547">Nucleotide-binding</keyword>
<feature type="binding site" evidence="5">
    <location>
        <position position="133"/>
    </location>
    <ligand>
        <name>Zn(2+)</name>
        <dbReference type="ChEBI" id="CHEBI:29105"/>
        <note>structural</note>
    </ligand>
</feature>
<dbReference type="FunFam" id="3.40.50.300:FF:000106">
    <property type="entry name" value="Adenylate kinase mitochondrial"/>
    <property type="match status" value="1"/>
</dbReference>
<feature type="binding site" evidence="5">
    <location>
        <begin position="60"/>
        <end position="62"/>
    </location>
    <ligand>
        <name>AMP</name>
        <dbReference type="ChEBI" id="CHEBI:456215"/>
    </ligand>
</feature>
<dbReference type="GO" id="GO:0008270">
    <property type="term" value="F:zinc ion binding"/>
    <property type="evidence" value="ECO:0007669"/>
    <property type="project" value="UniProtKB-UniRule"/>
</dbReference>
<reference evidence="9" key="1">
    <citation type="journal article" date="2015" name="PeerJ">
        <title>First genomic representation of candidate bacterial phylum KSB3 points to enhanced environmental sensing as a trigger of wastewater bulking.</title>
        <authorList>
            <person name="Sekiguchi Y."/>
            <person name="Ohashi A."/>
            <person name="Parks D.H."/>
            <person name="Yamauchi T."/>
            <person name="Tyson G.W."/>
            <person name="Hugenholtz P."/>
        </authorList>
    </citation>
    <scope>NUCLEOTIDE SEQUENCE [LARGE SCALE GENOMIC DNA]</scope>
</reference>
<dbReference type="EC" id="2.7.4.3" evidence="5 7"/>
<feature type="binding site" evidence="5">
    <location>
        <position position="174"/>
    </location>
    <ligand>
        <name>AMP</name>
        <dbReference type="ChEBI" id="CHEBI:456215"/>
    </ligand>
</feature>
<dbReference type="PROSITE" id="PS00113">
    <property type="entry name" value="ADENYLATE_KINASE"/>
    <property type="match status" value="1"/>
</dbReference>
<dbReference type="Gene3D" id="3.40.50.300">
    <property type="entry name" value="P-loop containing nucleotide triphosphate hydrolases"/>
    <property type="match status" value="1"/>
</dbReference>
<dbReference type="InterPro" id="IPR006259">
    <property type="entry name" value="Adenyl_kin_sub"/>
</dbReference>
<feature type="binding site" evidence="5">
    <location>
        <begin position="88"/>
        <end position="91"/>
    </location>
    <ligand>
        <name>AMP</name>
        <dbReference type="ChEBI" id="CHEBI:456215"/>
    </ligand>
</feature>
<keyword evidence="2 5" id="KW-0545">Nucleotide biosynthesis</keyword>
<dbReference type="InterPro" id="IPR033690">
    <property type="entry name" value="Adenylat_kinase_CS"/>
</dbReference>
<feature type="binding site" evidence="5">
    <location>
        <position position="153"/>
    </location>
    <ligand>
        <name>Zn(2+)</name>
        <dbReference type="ChEBI" id="CHEBI:29105"/>
        <note>structural</note>
    </ligand>
</feature>
<keyword evidence="4 5" id="KW-0418">Kinase</keyword>
<feature type="domain" description="Adenylate kinase active site lid" evidence="8">
    <location>
        <begin position="130"/>
        <end position="165"/>
    </location>
</feature>
<evidence type="ECO:0000256" key="6">
    <source>
        <dbReference type="RuleBase" id="RU003330"/>
    </source>
</evidence>
<dbReference type="AlphaFoldDB" id="A0A0S6VYV9"/>
<evidence type="ECO:0000313" key="9">
    <source>
        <dbReference type="EMBL" id="GAK50206.1"/>
    </source>
</evidence>
<evidence type="ECO:0000256" key="5">
    <source>
        <dbReference type="HAMAP-Rule" id="MF_00235"/>
    </source>
</evidence>
<keyword evidence="5" id="KW-0479">Metal-binding</keyword>
<dbReference type="GO" id="GO:0004017">
    <property type="term" value="F:AMP kinase activity"/>
    <property type="evidence" value="ECO:0007669"/>
    <property type="project" value="UniProtKB-UniRule"/>
</dbReference>
<feature type="binding site" evidence="5">
    <location>
        <position position="136"/>
    </location>
    <ligand>
        <name>Zn(2+)</name>
        <dbReference type="ChEBI" id="CHEBI:29105"/>
        <note>structural</note>
    </ligand>
</feature>
<feature type="binding site" evidence="5">
    <location>
        <position position="34"/>
    </location>
    <ligand>
        <name>AMP</name>
        <dbReference type="ChEBI" id="CHEBI:456215"/>
    </ligand>
</feature>
<feature type="binding site" evidence="5">
    <location>
        <position position="130"/>
    </location>
    <ligand>
        <name>ATP</name>
        <dbReference type="ChEBI" id="CHEBI:30616"/>
    </ligand>
</feature>
<gene>
    <name evidence="5" type="primary">adk</name>
    <name evidence="9" type="ORF">U14_01433</name>
</gene>
<evidence type="ECO:0000256" key="2">
    <source>
        <dbReference type="ARBA" id="ARBA00022727"/>
    </source>
</evidence>
<dbReference type="UniPathway" id="UPA00588">
    <property type="reaction ID" value="UER00649"/>
</dbReference>
<dbReference type="NCBIfam" id="NF011100">
    <property type="entry name" value="PRK14527.1"/>
    <property type="match status" value="1"/>
</dbReference>
<feature type="binding site" evidence="5">
    <location>
        <position position="156"/>
    </location>
    <ligand>
        <name>Zn(2+)</name>
        <dbReference type="ChEBI" id="CHEBI:29105"/>
        <note>structural</note>
    </ligand>
</feature>
<dbReference type="Pfam" id="PF00406">
    <property type="entry name" value="ADK"/>
    <property type="match status" value="1"/>
</dbReference>
<evidence type="ECO:0000256" key="4">
    <source>
        <dbReference type="ARBA" id="ARBA00022777"/>
    </source>
</evidence>
<dbReference type="GO" id="GO:0005524">
    <property type="term" value="F:ATP binding"/>
    <property type="evidence" value="ECO:0007669"/>
    <property type="project" value="UniProtKB-UniRule"/>
</dbReference>
<dbReference type="Pfam" id="PF05191">
    <property type="entry name" value="ADK_lid"/>
    <property type="match status" value="1"/>
</dbReference>
<dbReference type="SUPFAM" id="SSF52540">
    <property type="entry name" value="P-loop containing nucleoside triphosphate hydrolases"/>
    <property type="match status" value="1"/>
</dbReference>
<dbReference type="GO" id="GO:0044209">
    <property type="term" value="P:AMP salvage"/>
    <property type="evidence" value="ECO:0007669"/>
    <property type="project" value="UniProtKB-UniRule"/>
</dbReference>
<comment type="caution">
    <text evidence="5">Lacks conserved residue(s) required for the propagation of feature annotation.</text>
</comment>
<dbReference type="NCBIfam" id="NF001381">
    <property type="entry name" value="PRK00279.1-3"/>
    <property type="match status" value="1"/>
</dbReference>
<dbReference type="Proteomes" id="UP000030700">
    <property type="component" value="Unassembled WGS sequence"/>
</dbReference>
<dbReference type="HOGENOM" id="CLU_032354_1_2_0"/>
<feature type="region of interest" description="LID" evidence="5">
    <location>
        <begin position="129"/>
        <end position="166"/>
    </location>
</feature>
<feature type="region of interest" description="NMP" evidence="5">
    <location>
        <begin position="33"/>
        <end position="62"/>
    </location>
</feature>
<evidence type="ECO:0000256" key="3">
    <source>
        <dbReference type="ARBA" id="ARBA00022741"/>
    </source>
</evidence>
<comment type="function">
    <text evidence="5">Catalyzes the reversible transfer of the terminal phosphate group between ATP and AMP. Plays an important role in cellular energy homeostasis and in adenine nucleotide metabolism.</text>
</comment>
<accession>A0A0S6VYV9</accession>
<evidence type="ECO:0000313" key="10">
    <source>
        <dbReference type="Proteomes" id="UP000030700"/>
    </source>
</evidence>
<keyword evidence="5" id="KW-0862">Zinc</keyword>
<keyword evidence="1 5" id="KW-0808">Transferase</keyword>
<dbReference type="STRING" id="1499966.U14_01433"/>
<sequence length="216" mass="23537">MQTMRLILLGPPGAGKGTLAKPLIEKYHIPQISTGDILRQAVKNGTELGKSAKTYMDRGDLVPDDVIIGIVKERIKAADCQPGYIFDGFPRTLPQAEALDRVLKELGTPLTAVINMEVPEDVVVTRLSGRRTCRNCGALFHIAFNPPAQEGVCNACGGELYQRDDDNETTIRQRLGVYRQQTFPLIEYYAKQGVIKTIDGAADAKEVAAAALRAVV</sequence>
<dbReference type="EMBL" id="DF820456">
    <property type="protein sequence ID" value="GAK50206.1"/>
    <property type="molecule type" value="Genomic_DNA"/>
</dbReference>
<dbReference type="InterPro" id="IPR000850">
    <property type="entry name" value="Adenylat/UMP-CMP_kin"/>
</dbReference>
<protein>
    <recommendedName>
        <fullName evidence="5 7">Adenylate kinase</fullName>
        <shortName evidence="5">AK</shortName>
        <ecNumber evidence="5 7">2.7.4.3</ecNumber>
    </recommendedName>
    <alternativeName>
        <fullName evidence="5">ATP-AMP transphosphorylase</fullName>
    </alternativeName>
    <alternativeName>
        <fullName evidence="5">ATP:AMP phosphotransferase</fullName>
    </alternativeName>
    <alternativeName>
        <fullName evidence="5">Adenylate monophosphate kinase</fullName>
    </alternativeName>
</protein>
<feature type="binding site" evidence="5">
    <location>
        <position position="163"/>
    </location>
    <ligand>
        <name>AMP</name>
        <dbReference type="ChEBI" id="CHEBI:456215"/>
    </ligand>
</feature>
<dbReference type="InterPro" id="IPR027417">
    <property type="entry name" value="P-loop_NTPase"/>
</dbReference>
<evidence type="ECO:0000256" key="1">
    <source>
        <dbReference type="ARBA" id="ARBA00022679"/>
    </source>
</evidence>
<feature type="binding site" evidence="5">
    <location>
        <position position="202"/>
    </location>
    <ligand>
        <name>ATP</name>
        <dbReference type="ChEBI" id="CHEBI:30616"/>
    </ligand>
</feature>
<evidence type="ECO:0000259" key="8">
    <source>
        <dbReference type="Pfam" id="PF05191"/>
    </source>
</evidence>
<proteinExistence type="inferred from homology"/>
<comment type="catalytic activity">
    <reaction evidence="5 7">
        <text>AMP + ATP = 2 ADP</text>
        <dbReference type="Rhea" id="RHEA:12973"/>
        <dbReference type="ChEBI" id="CHEBI:30616"/>
        <dbReference type="ChEBI" id="CHEBI:456215"/>
        <dbReference type="ChEBI" id="CHEBI:456216"/>
        <dbReference type="EC" id="2.7.4.3"/>
    </reaction>
</comment>
<keyword evidence="5" id="KW-0963">Cytoplasm</keyword>
<dbReference type="NCBIfam" id="TIGR01351">
    <property type="entry name" value="adk"/>
    <property type="match status" value="1"/>
</dbReference>
<feature type="binding site" evidence="5">
    <location>
        <begin position="13"/>
        <end position="18"/>
    </location>
    <ligand>
        <name>ATP</name>
        <dbReference type="ChEBI" id="CHEBI:30616"/>
    </ligand>
</feature>
<comment type="subunit">
    <text evidence="5 7">Monomer.</text>
</comment>
<feature type="binding site" evidence="5">
    <location>
        <position position="39"/>
    </location>
    <ligand>
        <name>AMP</name>
        <dbReference type="ChEBI" id="CHEBI:456215"/>
    </ligand>
</feature>
<dbReference type="PANTHER" id="PTHR23359">
    <property type="entry name" value="NUCLEOTIDE KINASE"/>
    <property type="match status" value="1"/>
</dbReference>
<comment type="domain">
    <text evidence="5">Consists of three domains, a large central CORE domain and two small peripheral domains, NMPbind and LID, which undergo movements during catalysis. The LID domain closes over the site of phosphoryl transfer upon ATP binding. Assembling and dissambling the active center during each catalytic cycle provides an effective means to prevent ATP hydrolysis. Some bacteria have evolved a zinc-coordinating structure that stabilizes the LID domain.</text>
</comment>
<evidence type="ECO:0000256" key="7">
    <source>
        <dbReference type="RuleBase" id="RU003331"/>
    </source>
</evidence>
<comment type="subcellular location">
    <subcellularLocation>
        <location evidence="5 7">Cytoplasm</location>
    </subcellularLocation>
</comment>
<dbReference type="HAMAP" id="MF_00235">
    <property type="entry name" value="Adenylate_kinase_Adk"/>
    <property type="match status" value="1"/>
</dbReference>
<comment type="pathway">
    <text evidence="5">Purine metabolism; AMP biosynthesis via salvage pathway; AMP from ADP: step 1/1.</text>
</comment>
<keyword evidence="10" id="KW-1185">Reference proteome</keyword>
<dbReference type="CDD" id="cd01428">
    <property type="entry name" value="ADK"/>
    <property type="match status" value="1"/>
</dbReference>
<keyword evidence="5 7" id="KW-0067">ATP-binding</keyword>